<sequence length="1306" mass="149252">MPSSIVSDSDKIFPSTFWKELFRLQGTTQCISTAYHPQSDGQTEVVNRCVENYLRCFTSDRPTAWSKWLPLAKWWYNTTFHVSTDITPYEALYGQKPPNLVHYAPGGSAVAATENLLHNRDTLLKLLKEHLLASQNRMKQLADRHRFDMVFEVVQKVRPVAYKLDLPPHSKIHPVFHVSLLKKRLGTRAVIQFELPLTGEDGQLQLEPLAILDRKLMQRGKAGMSSIRGFLISNLENKVAYKGKVMERKPVFDFHPGGELEDDVDIEELELEDNPNPAVTTLADVVNVKDDTVDKVNQCKRALAEMVIIDELPFRFVEGIGFRKFYNASSNATAIEYLKRKTMDWKRTVLGHEYIHMRCCAHILNLIVVEGLKYMSESILRVHDVVRYVRYSPHRMETFKKCVEKEKIKSKQTVCLDVCTRLNSTYLMLEVAIKFEKAFQRMGEEDSSFIKFFGIKEGDEDLSLEGEGDQVVEVETRIDESIFSRDSFMSKMAIEMKRKFETYWGNVEKFNPLLYVAVALDPRYKLRLVKFCYTRSKGKAVGEKMEKQVKDVLNKLYDFYEKEGEVRQNVPSASLMPRVMEENEDCDCRLNLSSKFDTYLEEEYSSICSSEVDKYLGDLCERRDSPDFDILSMDKVEDLEQELYQTNEVLEEETYGRLYGSRRQRMNQAKLGQEEAVRGGMKIFKVMDFASGDEVEAVIHGGESSDTPTVPRKSTKRKAKAKAKARSKRPKAQKQGTGRPESVAWDHFDKIKAKDTVDGIQQGICKYCSNEYMVDPKMHGTSRMLAHITVCKKYPYNREPTGGQQTLSFEPKKDGKEGFELVATGFSAESARTTLVEMVMLDELSFAFVEGVGFRKFCKALQPKFDPISRYTVARDVVKIVNREKAKLMNVLRGRRISLTTDTWTSIQSLNYMCLTVHFIDDDWKLHKRILNFCIVDDHKGDTIGKKIEACLLEWNIGGVFTIIVDNASSNATAISDGLEERAPSIACIHEVVRYVRSSPSRLDSFKKCVLKEKIESKKYLCLEVPTRWDSTYLMLDATQKFEKVFNRLHEEDSNFKAIFKDATKRFSGSLYVTSDVFFKDMYVIQLEVAKLLKSNDILLFSMALNIAKAMKEKVKNCLIRLFDDYAKHDKNSVEVPNVREASASAMTIDDFDDPHKSLASQLSSYMEKQYSISSKSEVDKYLAKTCEVEDDDSKFDILMWWKNNSARYNVLSQVACDVLAFPVSIIASESTISTGGCILDPFRSSLSPVMVEMLYQACEACELVAKVRLILLWYLLPLFHLAKTFTSVDSRVAALAFALSGAEAS</sequence>
<evidence type="ECO:0000313" key="5">
    <source>
        <dbReference type="Proteomes" id="UP000626092"/>
    </source>
</evidence>
<keyword evidence="5" id="KW-1185">Reference proteome</keyword>
<dbReference type="GO" id="GO:0046983">
    <property type="term" value="F:protein dimerization activity"/>
    <property type="evidence" value="ECO:0007669"/>
    <property type="project" value="InterPro"/>
</dbReference>
<evidence type="ECO:0000259" key="3">
    <source>
        <dbReference type="PROSITE" id="PS50994"/>
    </source>
</evidence>
<dbReference type="InterPro" id="IPR008906">
    <property type="entry name" value="HATC_C_dom"/>
</dbReference>
<dbReference type="Gene3D" id="3.30.420.10">
    <property type="entry name" value="Ribonuclease H-like superfamily/Ribonuclease H"/>
    <property type="match status" value="1"/>
</dbReference>
<organism evidence="4 5">
    <name type="scientific">Rhododendron simsii</name>
    <name type="common">Sims's rhododendron</name>
    <dbReference type="NCBI Taxonomy" id="118357"/>
    <lineage>
        <taxon>Eukaryota</taxon>
        <taxon>Viridiplantae</taxon>
        <taxon>Streptophyta</taxon>
        <taxon>Embryophyta</taxon>
        <taxon>Tracheophyta</taxon>
        <taxon>Spermatophyta</taxon>
        <taxon>Magnoliopsida</taxon>
        <taxon>eudicotyledons</taxon>
        <taxon>Gunneridae</taxon>
        <taxon>Pentapetalae</taxon>
        <taxon>asterids</taxon>
        <taxon>Ericales</taxon>
        <taxon>Ericaceae</taxon>
        <taxon>Ericoideae</taxon>
        <taxon>Rhodoreae</taxon>
        <taxon>Rhododendron</taxon>
    </lineage>
</organism>
<protein>
    <recommendedName>
        <fullName evidence="3">Integrase catalytic domain-containing protein</fullName>
    </recommendedName>
</protein>
<dbReference type="Pfam" id="PF05699">
    <property type="entry name" value="Dimer_Tnp_hAT"/>
    <property type="match status" value="1"/>
</dbReference>
<feature type="region of interest" description="Disordered" evidence="2">
    <location>
        <begin position="699"/>
        <end position="742"/>
    </location>
</feature>
<gene>
    <name evidence="4" type="ORF">RHSIM_Rhsim04G0127100</name>
</gene>
<dbReference type="EMBL" id="WJXA01000004">
    <property type="protein sequence ID" value="KAF7144582.1"/>
    <property type="molecule type" value="Genomic_DNA"/>
</dbReference>
<comment type="caution">
    <text evidence="4">The sequence shown here is derived from an EMBL/GenBank/DDBJ whole genome shotgun (WGS) entry which is preliminary data.</text>
</comment>
<proteinExistence type="predicted"/>
<evidence type="ECO:0000256" key="1">
    <source>
        <dbReference type="ARBA" id="ARBA00023125"/>
    </source>
</evidence>
<dbReference type="InterPro" id="IPR056924">
    <property type="entry name" value="SH3_Tf2-1"/>
</dbReference>
<feature type="domain" description="Integrase catalytic" evidence="3">
    <location>
        <begin position="1"/>
        <end position="96"/>
    </location>
</feature>
<dbReference type="SUPFAM" id="SSF53098">
    <property type="entry name" value="Ribonuclease H-like"/>
    <property type="match status" value="3"/>
</dbReference>
<dbReference type="InterPro" id="IPR025525">
    <property type="entry name" value="hAT-like_transposase_RNase-H"/>
</dbReference>
<evidence type="ECO:0000256" key="2">
    <source>
        <dbReference type="SAM" id="MobiDB-lite"/>
    </source>
</evidence>
<dbReference type="Pfam" id="PF24626">
    <property type="entry name" value="SH3_Tf2-1"/>
    <property type="match status" value="1"/>
</dbReference>
<dbReference type="InterPro" id="IPR012337">
    <property type="entry name" value="RNaseH-like_sf"/>
</dbReference>
<dbReference type="InterPro" id="IPR036397">
    <property type="entry name" value="RNaseH_sf"/>
</dbReference>
<dbReference type="PANTHER" id="PTHR46481">
    <property type="entry name" value="ZINC FINGER BED DOMAIN-CONTAINING PROTEIN 4"/>
    <property type="match status" value="1"/>
</dbReference>
<dbReference type="GO" id="GO:0003677">
    <property type="term" value="F:DNA binding"/>
    <property type="evidence" value="ECO:0007669"/>
    <property type="project" value="UniProtKB-KW"/>
</dbReference>
<feature type="compositionally biased region" description="Basic residues" evidence="2">
    <location>
        <begin position="713"/>
        <end position="732"/>
    </location>
</feature>
<dbReference type="PROSITE" id="PS50994">
    <property type="entry name" value="INTEGRASE"/>
    <property type="match status" value="1"/>
</dbReference>
<dbReference type="GO" id="GO:0015074">
    <property type="term" value="P:DNA integration"/>
    <property type="evidence" value="ECO:0007669"/>
    <property type="project" value="InterPro"/>
</dbReference>
<name>A0A834LRC2_RHOSS</name>
<evidence type="ECO:0000313" key="4">
    <source>
        <dbReference type="EMBL" id="KAF7144582.1"/>
    </source>
</evidence>
<dbReference type="PANTHER" id="PTHR46481:SF8">
    <property type="entry name" value="ZINC FINGER BED DOMAIN-CONTAINING PROTEIN RICESLEEPER 1-LIKE"/>
    <property type="match status" value="1"/>
</dbReference>
<reference evidence="4" key="1">
    <citation type="submission" date="2019-11" db="EMBL/GenBank/DDBJ databases">
        <authorList>
            <person name="Liu Y."/>
            <person name="Hou J."/>
            <person name="Li T.-Q."/>
            <person name="Guan C.-H."/>
            <person name="Wu X."/>
            <person name="Wu H.-Z."/>
            <person name="Ling F."/>
            <person name="Zhang R."/>
            <person name="Shi X.-G."/>
            <person name="Ren J.-P."/>
            <person name="Chen E.-F."/>
            <person name="Sun J.-M."/>
        </authorList>
    </citation>
    <scope>NUCLEOTIDE SEQUENCE</scope>
    <source>
        <strain evidence="4">Adult_tree_wgs_1</strain>
        <tissue evidence="4">Leaves</tissue>
    </source>
</reference>
<accession>A0A834LRC2</accession>
<keyword evidence="1" id="KW-0238">DNA-binding</keyword>
<dbReference type="Proteomes" id="UP000626092">
    <property type="component" value="Unassembled WGS sequence"/>
</dbReference>
<dbReference type="InterPro" id="IPR052035">
    <property type="entry name" value="ZnF_BED_domain_contain"/>
</dbReference>
<dbReference type="SMART" id="SM00614">
    <property type="entry name" value="ZnF_BED"/>
    <property type="match status" value="1"/>
</dbReference>
<dbReference type="Pfam" id="PF14372">
    <property type="entry name" value="hAT-like_RNase-H"/>
    <property type="match status" value="1"/>
</dbReference>
<dbReference type="OrthoDB" id="413122at2759"/>
<dbReference type="InterPro" id="IPR001584">
    <property type="entry name" value="Integrase_cat-core"/>
</dbReference>